<dbReference type="InterPro" id="IPR013078">
    <property type="entry name" value="His_Pase_superF_clade-1"/>
</dbReference>
<keyword evidence="2" id="KW-1185">Reference proteome</keyword>
<dbReference type="SUPFAM" id="SSF53254">
    <property type="entry name" value="Phosphoglycerate mutase-like"/>
    <property type="match status" value="1"/>
</dbReference>
<evidence type="ECO:0000313" key="2">
    <source>
        <dbReference type="Proteomes" id="UP000185924"/>
    </source>
</evidence>
<gene>
    <name evidence="1" type="ORF">SAMN05421545_1966</name>
</gene>
<name>A0A1N6X6U4_9BACT</name>
<dbReference type="RefSeq" id="WP_076421937.1">
    <property type="nucleotide sequence ID" value="NZ_FTNM01000002.1"/>
</dbReference>
<reference evidence="2" key="1">
    <citation type="submission" date="2017-01" db="EMBL/GenBank/DDBJ databases">
        <authorList>
            <person name="Varghese N."/>
            <person name="Submissions S."/>
        </authorList>
    </citation>
    <scope>NUCLEOTIDE SEQUENCE [LARGE SCALE GENOMIC DNA]</scope>
    <source>
        <strain evidence="2">DM9</strain>
    </source>
</reference>
<dbReference type="OrthoDB" id="9810154at2"/>
<dbReference type="Proteomes" id="UP000185924">
    <property type="component" value="Unassembled WGS sequence"/>
</dbReference>
<sequence>MQRLLVICRHAESNDPFPLQPDFERELTKNGQHQARITGQWLRDTFQKVDMILSSPAPRAGLTARLLADKLYFDEERIDYVPDFYNARENVLAKVLGKLPDHVTRVLLVGHNPGITSLVRTLTEQHVAYLEPAGAYAIKFDLDTWQDLHVKSGKLESSFIQA</sequence>
<evidence type="ECO:0000313" key="1">
    <source>
        <dbReference type="EMBL" id="SIQ98046.1"/>
    </source>
</evidence>
<dbReference type="STRING" id="1077936.SAMN05421545_1966"/>
<accession>A0A1N6X6U4</accession>
<organism evidence="1 2">
    <name type="scientific">Pontibacter lucknowensis</name>
    <dbReference type="NCBI Taxonomy" id="1077936"/>
    <lineage>
        <taxon>Bacteria</taxon>
        <taxon>Pseudomonadati</taxon>
        <taxon>Bacteroidota</taxon>
        <taxon>Cytophagia</taxon>
        <taxon>Cytophagales</taxon>
        <taxon>Hymenobacteraceae</taxon>
        <taxon>Pontibacter</taxon>
    </lineage>
</organism>
<dbReference type="CDD" id="cd07067">
    <property type="entry name" value="HP_PGM_like"/>
    <property type="match status" value="1"/>
</dbReference>
<dbReference type="InterPro" id="IPR029033">
    <property type="entry name" value="His_PPase_superfam"/>
</dbReference>
<dbReference type="EMBL" id="FTNM01000002">
    <property type="protein sequence ID" value="SIQ98046.1"/>
    <property type="molecule type" value="Genomic_DNA"/>
</dbReference>
<proteinExistence type="predicted"/>
<dbReference type="AlphaFoldDB" id="A0A1N6X6U4"/>
<protein>
    <submittedName>
        <fullName evidence="1">Phosphohistidine phosphatase</fullName>
    </submittedName>
</protein>
<dbReference type="Gene3D" id="3.40.50.1240">
    <property type="entry name" value="Phosphoglycerate mutase-like"/>
    <property type="match status" value="1"/>
</dbReference>
<dbReference type="Pfam" id="PF00300">
    <property type="entry name" value="His_Phos_1"/>
    <property type="match status" value="1"/>
</dbReference>